<comment type="subcellular location">
    <subcellularLocation>
        <location evidence="14">Cytoplasm</location>
    </subcellularLocation>
</comment>
<dbReference type="PROSITE" id="PS51449">
    <property type="entry name" value="MTTASE_N"/>
    <property type="match status" value="1"/>
</dbReference>
<evidence type="ECO:0000256" key="3">
    <source>
        <dbReference type="ARBA" id="ARBA00022679"/>
    </source>
</evidence>
<dbReference type="NCBIfam" id="TIGR00089">
    <property type="entry name" value="MiaB/RimO family radical SAM methylthiotransferase"/>
    <property type="match status" value="1"/>
</dbReference>
<evidence type="ECO:0000259" key="17">
    <source>
        <dbReference type="PROSITE" id="PS51449"/>
    </source>
</evidence>
<evidence type="ECO:0000256" key="14">
    <source>
        <dbReference type="HAMAP-Rule" id="MF_01864"/>
    </source>
</evidence>
<evidence type="ECO:0000256" key="5">
    <source>
        <dbReference type="ARBA" id="ARBA00022694"/>
    </source>
</evidence>
<keyword evidence="4 14" id="KW-0949">S-adenosyl-L-methionine</keyword>
<proteinExistence type="inferred from homology"/>
<dbReference type="SFLD" id="SFLDG01061">
    <property type="entry name" value="methylthiotransferase"/>
    <property type="match status" value="1"/>
</dbReference>
<keyword evidence="14" id="KW-0963">Cytoplasm</keyword>
<dbReference type="HAMAP" id="MF_01864">
    <property type="entry name" value="tRNA_metthiotr_MiaB"/>
    <property type="match status" value="1"/>
</dbReference>
<dbReference type="Proteomes" id="UP000254118">
    <property type="component" value="Unassembled WGS sequence"/>
</dbReference>
<feature type="binding site" evidence="14">
    <location>
        <position position="169"/>
    </location>
    <ligand>
        <name>[4Fe-4S] cluster</name>
        <dbReference type="ChEBI" id="CHEBI:49883"/>
        <label>2</label>
        <note>4Fe-4S-S-AdoMet</note>
    </ligand>
</feature>
<dbReference type="InterPro" id="IPR006638">
    <property type="entry name" value="Elp3/MiaA/NifB-like_rSAM"/>
</dbReference>
<evidence type="ECO:0000256" key="2">
    <source>
        <dbReference type="ARBA" id="ARBA00022485"/>
    </source>
</evidence>
<keyword evidence="7 14" id="KW-0408">Iron</keyword>
<feature type="binding site" evidence="14">
    <location>
        <position position="162"/>
    </location>
    <ligand>
        <name>[4Fe-4S] cluster</name>
        <dbReference type="ChEBI" id="CHEBI:49883"/>
        <label>2</label>
        <note>4Fe-4S-S-AdoMet</note>
    </ligand>
</feature>
<keyword evidence="8 14" id="KW-0411">Iron-sulfur</keyword>
<feature type="binding site" evidence="14">
    <location>
        <position position="12"/>
    </location>
    <ligand>
        <name>[4Fe-4S] cluster</name>
        <dbReference type="ChEBI" id="CHEBI:49883"/>
        <label>1</label>
    </ligand>
</feature>
<dbReference type="SFLD" id="SFLDG01082">
    <property type="entry name" value="B12-binding_domain_containing"/>
    <property type="match status" value="1"/>
</dbReference>
<keyword evidence="3 14" id="KW-0808">Transferase</keyword>
<feature type="domain" description="TRAM" evidence="16">
    <location>
        <begin position="381"/>
        <end position="454"/>
    </location>
</feature>
<feature type="binding site" evidence="14">
    <location>
        <position position="166"/>
    </location>
    <ligand>
        <name>[4Fe-4S] cluster</name>
        <dbReference type="ChEBI" id="CHEBI:49883"/>
        <label>2</label>
        <note>4Fe-4S-S-AdoMet</note>
    </ligand>
</feature>
<dbReference type="Pfam" id="PF04055">
    <property type="entry name" value="Radical_SAM"/>
    <property type="match status" value="1"/>
</dbReference>
<dbReference type="InterPro" id="IPR058240">
    <property type="entry name" value="rSAM_sf"/>
</dbReference>
<dbReference type="GO" id="GO:0005829">
    <property type="term" value="C:cytosol"/>
    <property type="evidence" value="ECO:0007669"/>
    <property type="project" value="TreeGrafter"/>
</dbReference>
<feature type="domain" description="MTTase N-terminal" evidence="17">
    <location>
        <begin position="3"/>
        <end position="125"/>
    </location>
</feature>
<gene>
    <name evidence="14 19" type="primary">miaB</name>
    <name evidence="19" type="ORF">NCTC7915_00853</name>
</gene>
<feature type="region of interest" description="Disordered" evidence="15">
    <location>
        <begin position="489"/>
        <end position="510"/>
    </location>
</feature>
<evidence type="ECO:0000256" key="6">
    <source>
        <dbReference type="ARBA" id="ARBA00022723"/>
    </source>
</evidence>
<dbReference type="SFLD" id="SFLDF00273">
    <property type="entry name" value="(dimethylallyl)adenosine_tRNA"/>
    <property type="match status" value="1"/>
</dbReference>
<dbReference type="PROSITE" id="PS01278">
    <property type="entry name" value="MTTASE_RADICAL"/>
    <property type="match status" value="1"/>
</dbReference>
<evidence type="ECO:0000256" key="11">
    <source>
        <dbReference type="ARBA" id="ARBA00068570"/>
    </source>
</evidence>
<dbReference type="InterPro" id="IPR023404">
    <property type="entry name" value="rSAM_horseshoe"/>
</dbReference>
<dbReference type="PANTHER" id="PTHR43020">
    <property type="entry name" value="CDK5 REGULATORY SUBUNIT-ASSOCIATED PROTEIN 1"/>
    <property type="match status" value="1"/>
</dbReference>
<dbReference type="InterPro" id="IPR006463">
    <property type="entry name" value="MiaB_methiolase"/>
</dbReference>
<evidence type="ECO:0000313" key="20">
    <source>
        <dbReference type="Proteomes" id="UP000254118"/>
    </source>
</evidence>
<feature type="binding site" evidence="14">
    <location>
        <position position="88"/>
    </location>
    <ligand>
        <name>[4Fe-4S] cluster</name>
        <dbReference type="ChEBI" id="CHEBI:49883"/>
        <label>1</label>
    </ligand>
</feature>
<comment type="function">
    <text evidence="1 14">Catalyzes the methylthiolation of N6-(dimethylallyl)adenosine (i(6)A), leading to the formation of 2-methylthio-N6-(dimethylallyl)adenosine (ms(2)i(6)A) at position 37 in tRNAs that read codons beginning with uridine.</text>
</comment>
<dbReference type="GO" id="GO:0051539">
    <property type="term" value="F:4 iron, 4 sulfur cluster binding"/>
    <property type="evidence" value="ECO:0007669"/>
    <property type="project" value="UniProtKB-UniRule"/>
</dbReference>
<feature type="binding site" evidence="14">
    <location>
        <position position="54"/>
    </location>
    <ligand>
        <name>[4Fe-4S] cluster</name>
        <dbReference type="ChEBI" id="CHEBI:49883"/>
        <label>1</label>
    </ligand>
</feature>
<dbReference type="NCBIfam" id="TIGR01574">
    <property type="entry name" value="miaB-methiolase"/>
    <property type="match status" value="1"/>
</dbReference>
<evidence type="ECO:0000256" key="4">
    <source>
        <dbReference type="ARBA" id="ARBA00022691"/>
    </source>
</evidence>
<comment type="caution">
    <text evidence="19">The sequence shown here is derived from an EMBL/GenBank/DDBJ whole genome shotgun (WGS) entry which is preliminary data.</text>
</comment>
<evidence type="ECO:0000256" key="15">
    <source>
        <dbReference type="SAM" id="MobiDB-lite"/>
    </source>
</evidence>
<feature type="compositionally biased region" description="Polar residues" evidence="15">
    <location>
        <begin position="500"/>
        <end position="510"/>
    </location>
</feature>
<dbReference type="FunFam" id="3.40.50.12160:FF:000003">
    <property type="entry name" value="CDK5 regulatory subunit-associated protein 1"/>
    <property type="match status" value="1"/>
</dbReference>
<evidence type="ECO:0000256" key="1">
    <source>
        <dbReference type="ARBA" id="ARBA00003234"/>
    </source>
</evidence>
<sequence length="510" mass="56018">MMTTYQVRTHGCQMNVHDSERLAGLLEAAGYVDYESVPPTERSEEPDIVVFNTCAVRENADNKLYGNLGQLRPAKTKNPDMQIAVGGCMAQKDKDLIVAKAPWVDVVFGTHNIGSLPVLLERARHNKKAEVEILESLETFPSTLPTRRDSAYAGWVSISVGCNNTCTYCIVPALRGKEQDRRPGDILAEVKALVAEGVLEVTLLGQNVNTYGVEFGDRGAFAKLLRACGDIDGLERVRFTSPHPAAFTDDVISAMAETPNVMPSLHMPLQSGSDSVLRAMRRSYRSEKFLGIIERVREQIPHAAITTDIIVGFPGETDQDFEDTLEVVRASRFSSAFTFQYSIRPGTPAATMDNQIPKEVVQERFNRLVALQDEISWEQNRALEGQTVEVLVAPFEGRKDVETARMSGRARDNRLVHFSLPEELPESERPRPGDLVNVAVTYGAPHHLVADSAVAQNPDERVFSVRRTIGGDAWERLEGNPVPHKPTVSLGLPTIGARPQTASTGACGSC</sequence>
<comment type="catalytic activity">
    <reaction evidence="10 14">
        <text>N(6)-dimethylallyladenosine(37) in tRNA + (sulfur carrier)-SH + AH2 + 2 S-adenosyl-L-methionine = 2-methylsulfanyl-N(6)-dimethylallyladenosine(37) in tRNA + (sulfur carrier)-H + 5'-deoxyadenosine + L-methionine + A + S-adenosyl-L-homocysteine + 2 H(+)</text>
        <dbReference type="Rhea" id="RHEA:37067"/>
        <dbReference type="Rhea" id="RHEA-COMP:10375"/>
        <dbReference type="Rhea" id="RHEA-COMP:10376"/>
        <dbReference type="Rhea" id="RHEA-COMP:14737"/>
        <dbReference type="Rhea" id="RHEA-COMP:14739"/>
        <dbReference type="ChEBI" id="CHEBI:13193"/>
        <dbReference type="ChEBI" id="CHEBI:15378"/>
        <dbReference type="ChEBI" id="CHEBI:17319"/>
        <dbReference type="ChEBI" id="CHEBI:17499"/>
        <dbReference type="ChEBI" id="CHEBI:29917"/>
        <dbReference type="ChEBI" id="CHEBI:57844"/>
        <dbReference type="ChEBI" id="CHEBI:57856"/>
        <dbReference type="ChEBI" id="CHEBI:59789"/>
        <dbReference type="ChEBI" id="CHEBI:64428"/>
        <dbReference type="ChEBI" id="CHEBI:74415"/>
        <dbReference type="ChEBI" id="CHEBI:74417"/>
        <dbReference type="EC" id="2.8.4.3"/>
    </reaction>
</comment>
<accession>A0AA46H050</accession>
<evidence type="ECO:0000259" key="18">
    <source>
        <dbReference type="PROSITE" id="PS51918"/>
    </source>
</evidence>
<evidence type="ECO:0000259" key="16">
    <source>
        <dbReference type="PROSITE" id="PS50926"/>
    </source>
</evidence>
<evidence type="ECO:0000256" key="12">
    <source>
        <dbReference type="ARBA" id="ARBA00080698"/>
    </source>
</evidence>
<organism evidence="19 20">
    <name type="scientific">Dermatophilus congolensis</name>
    <dbReference type="NCBI Taxonomy" id="1863"/>
    <lineage>
        <taxon>Bacteria</taxon>
        <taxon>Bacillati</taxon>
        <taxon>Actinomycetota</taxon>
        <taxon>Actinomycetes</taxon>
        <taxon>Micrococcales</taxon>
        <taxon>Dermatophilaceae</taxon>
        <taxon>Dermatophilus</taxon>
    </lineage>
</organism>
<feature type="domain" description="Radical SAM core" evidence="18">
    <location>
        <begin position="148"/>
        <end position="379"/>
    </location>
</feature>
<keyword evidence="5 14" id="KW-0819">tRNA processing</keyword>
<dbReference type="SFLD" id="SFLDS00029">
    <property type="entry name" value="Radical_SAM"/>
    <property type="match status" value="1"/>
</dbReference>
<dbReference type="PROSITE" id="PS51918">
    <property type="entry name" value="RADICAL_SAM"/>
    <property type="match status" value="1"/>
</dbReference>
<dbReference type="InterPro" id="IPR038135">
    <property type="entry name" value="Methylthiotransferase_N_sf"/>
</dbReference>
<dbReference type="InterPro" id="IPR020612">
    <property type="entry name" value="Methylthiotransferase_CS"/>
</dbReference>
<keyword evidence="2 14" id="KW-0004">4Fe-4S</keyword>
<evidence type="ECO:0000256" key="9">
    <source>
        <dbReference type="ARBA" id="ARBA00033765"/>
    </source>
</evidence>
<evidence type="ECO:0000256" key="10">
    <source>
        <dbReference type="ARBA" id="ARBA00051425"/>
    </source>
</evidence>
<name>A0AA46H050_9MICO</name>
<dbReference type="InterPro" id="IPR005839">
    <property type="entry name" value="Methylthiotransferase"/>
</dbReference>
<dbReference type="EMBL" id="UFYA01000001">
    <property type="protein sequence ID" value="STD07754.1"/>
    <property type="molecule type" value="Genomic_DNA"/>
</dbReference>
<dbReference type="SUPFAM" id="SSF102114">
    <property type="entry name" value="Radical SAM enzymes"/>
    <property type="match status" value="1"/>
</dbReference>
<comment type="subunit">
    <text evidence="14">Monomer.</text>
</comment>
<dbReference type="AlphaFoldDB" id="A0AA46H050"/>
<dbReference type="FunFam" id="3.80.30.20:FF:000001">
    <property type="entry name" value="tRNA-2-methylthio-N(6)-dimethylallyladenosine synthase 2"/>
    <property type="match status" value="1"/>
</dbReference>
<evidence type="ECO:0000256" key="8">
    <source>
        <dbReference type="ARBA" id="ARBA00023014"/>
    </source>
</evidence>
<dbReference type="InterPro" id="IPR013848">
    <property type="entry name" value="Methylthiotransferase_N"/>
</dbReference>
<dbReference type="GO" id="GO:0035597">
    <property type="term" value="F:tRNA-2-methylthio-N(6)-dimethylallyladenosine(37) synthase activity"/>
    <property type="evidence" value="ECO:0007669"/>
    <property type="project" value="UniProtKB-EC"/>
</dbReference>
<dbReference type="GO" id="GO:0046872">
    <property type="term" value="F:metal ion binding"/>
    <property type="evidence" value="ECO:0007669"/>
    <property type="project" value="UniProtKB-KW"/>
</dbReference>
<evidence type="ECO:0000256" key="7">
    <source>
        <dbReference type="ARBA" id="ARBA00023004"/>
    </source>
</evidence>
<dbReference type="CDD" id="cd01335">
    <property type="entry name" value="Radical_SAM"/>
    <property type="match status" value="1"/>
</dbReference>
<dbReference type="Pfam" id="PF00919">
    <property type="entry name" value="UPF0004"/>
    <property type="match status" value="1"/>
</dbReference>
<comment type="similarity">
    <text evidence="14">Belongs to the methylthiotransferase family. MiaB subfamily.</text>
</comment>
<dbReference type="InterPro" id="IPR007197">
    <property type="entry name" value="rSAM"/>
</dbReference>
<reference evidence="19 20" key="1">
    <citation type="submission" date="2018-06" db="EMBL/GenBank/DDBJ databases">
        <authorList>
            <consortium name="Pathogen Informatics"/>
            <person name="Doyle S."/>
        </authorList>
    </citation>
    <scope>NUCLEOTIDE SEQUENCE [LARGE SCALE GENOMIC DNA]</scope>
    <source>
        <strain evidence="19 20">NCTC7915</strain>
    </source>
</reference>
<dbReference type="Gene3D" id="3.40.50.12160">
    <property type="entry name" value="Methylthiotransferase, N-terminal domain"/>
    <property type="match status" value="1"/>
</dbReference>
<keyword evidence="6 14" id="KW-0479">Metal-binding</keyword>
<dbReference type="PANTHER" id="PTHR43020:SF2">
    <property type="entry name" value="MITOCHONDRIAL TRNA METHYLTHIOTRANSFERASE CDK5RAP1"/>
    <property type="match status" value="1"/>
</dbReference>
<protein>
    <recommendedName>
        <fullName evidence="11 14">tRNA-2-methylthio-N(6)-dimethylallyladenosine synthase</fullName>
        <ecNumber evidence="9 14">2.8.4.3</ecNumber>
    </recommendedName>
    <alternativeName>
        <fullName evidence="13 14">(Dimethylallyl)adenosine tRNA methylthiotransferase MiaB</fullName>
    </alternativeName>
    <alternativeName>
        <fullName evidence="12 14">tRNA-i(6)A37 methylthiotransferase</fullName>
    </alternativeName>
</protein>
<dbReference type="SMART" id="SM00729">
    <property type="entry name" value="Elp3"/>
    <property type="match status" value="1"/>
</dbReference>
<dbReference type="InterPro" id="IPR002792">
    <property type="entry name" value="TRAM_dom"/>
</dbReference>
<evidence type="ECO:0000256" key="13">
    <source>
        <dbReference type="ARBA" id="ARBA00081141"/>
    </source>
</evidence>
<evidence type="ECO:0000313" key="19">
    <source>
        <dbReference type="EMBL" id="STD07754.1"/>
    </source>
</evidence>
<dbReference type="EC" id="2.8.4.3" evidence="9 14"/>
<dbReference type="Gene3D" id="3.80.30.20">
    <property type="entry name" value="tm_1862 like domain"/>
    <property type="match status" value="1"/>
</dbReference>
<dbReference type="PROSITE" id="PS50926">
    <property type="entry name" value="TRAM"/>
    <property type="match status" value="1"/>
</dbReference>
<comment type="cofactor">
    <cofactor evidence="14">
        <name>[4Fe-4S] cluster</name>
        <dbReference type="ChEBI" id="CHEBI:49883"/>
    </cofactor>
    <text evidence="14">Binds 2 [4Fe-4S] clusters. One cluster is coordinated with 3 cysteines and an exchangeable S-adenosyl-L-methionine.</text>
</comment>